<evidence type="ECO:0000256" key="1">
    <source>
        <dbReference type="ARBA" id="ARBA00006817"/>
    </source>
</evidence>
<protein>
    <submittedName>
        <fullName evidence="3">Uncharacterized protein YndB with AHSA1/START domain</fullName>
    </submittedName>
</protein>
<name>A0A5S5BSL9_9BACL</name>
<accession>A0A5S5BSL9</accession>
<evidence type="ECO:0000259" key="2">
    <source>
        <dbReference type="Pfam" id="PF08327"/>
    </source>
</evidence>
<dbReference type="AlphaFoldDB" id="A0A5S5BSL9"/>
<evidence type="ECO:0000313" key="4">
    <source>
        <dbReference type="Proteomes" id="UP000323257"/>
    </source>
</evidence>
<dbReference type="OrthoDB" id="118413at2"/>
<dbReference type="Pfam" id="PF08327">
    <property type="entry name" value="AHSA1"/>
    <property type="match status" value="1"/>
</dbReference>
<dbReference type="InterPro" id="IPR023393">
    <property type="entry name" value="START-like_dom_sf"/>
</dbReference>
<dbReference type="InterPro" id="IPR013538">
    <property type="entry name" value="ASHA1/2-like_C"/>
</dbReference>
<comment type="caution">
    <text evidence="3">The sequence shown here is derived from an EMBL/GenBank/DDBJ whole genome shotgun (WGS) entry which is preliminary data.</text>
</comment>
<organism evidence="3 4">
    <name type="scientific">Paenibacillus methanolicus</name>
    <dbReference type="NCBI Taxonomy" id="582686"/>
    <lineage>
        <taxon>Bacteria</taxon>
        <taxon>Bacillati</taxon>
        <taxon>Bacillota</taxon>
        <taxon>Bacilli</taxon>
        <taxon>Bacillales</taxon>
        <taxon>Paenibacillaceae</taxon>
        <taxon>Paenibacillus</taxon>
    </lineage>
</organism>
<comment type="similarity">
    <text evidence="1">Belongs to the AHA1 family.</text>
</comment>
<proteinExistence type="inferred from homology"/>
<dbReference type="RefSeq" id="WP_148932422.1">
    <property type="nucleotide sequence ID" value="NZ_VNHS01000012.1"/>
</dbReference>
<gene>
    <name evidence="3" type="ORF">BCM02_11237</name>
</gene>
<reference evidence="3 4" key="1">
    <citation type="submission" date="2019-07" db="EMBL/GenBank/DDBJ databases">
        <title>Genomic Encyclopedia of Type Strains, Phase III (KMG-III): the genomes of soil and plant-associated and newly described type strains.</title>
        <authorList>
            <person name="Whitman W."/>
        </authorList>
    </citation>
    <scope>NUCLEOTIDE SEQUENCE [LARGE SCALE GENOMIC DNA]</scope>
    <source>
        <strain evidence="3 4">BL24</strain>
    </source>
</reference>
<dbReference type="Proteomes" id="UP000323257">
    <property type="component" value="Unassembled WGS sequence"/>
</dbReference>
<dbReference type="EMBL" id="VNHS01000012">
    <property type="protein sequence ID" value="TYP70059.1"/>
    <property type="molecule type" value="Genomic_DNA"/>
</dbReference>
<dbReference type="Gene3D" id="3.30.530.20">
    <property type="match status" value="1"/>
</dbReference>
<dbReference type="SUPFAM" id="SSF55961">
    <property type="entry name" value="Bet v1-like"/>
    <property type="match status" value="1"/>
</dbReference>
<keyword evidence="4" id="KW-1185">Reference proteome</keyword>
<sequence>MSTHSASSQELVITRTFAAPREVVFRAFTEAEHLLRWWGPEGFDIQVASFDFRPGGAFHYSQQAPGGELMWCKLAYRDISPFDRLVFVNSFSDAEGGLARAPFLASWPLEIANTITFEEEDGRTSMTMRSVPVQPTAEEAAEFETSREMAREGFAATYERLAAYLTTLQ</sequence>
<evidence type="ECO:0000313" key="3">
    <source>
        <dbReference type="EMBL" id="TYP70059.1"/>
    </source>
</evidence>
<feature type="domain" description="Activator of Hsp90 ATPase homologue 1/2-like C-terminal" evidence="2">
    <location>
        <begin position="18"/>
        <end position="165"/>
    </location>
</feature>